<feature type="transmembrane region" description="Helical" evidence="1">
    <location>
        <begin position="312"/>
        <end position="329"/>
    </location>
</feature>
<evidence type="ECO:0000256" key="1">
    <source>
        <dbReference type="SAM" id="Phobius"/>
    </source>
</evidence>
<feature type="transmembrane region" description="Helical" evidence="1">
    <location>
        <begin position="224"/>
        <end position="247"/>
    </location>
</feature>
<protein>
    <recommendedName>
        <fullName evidence="3">Transmembrane protein</fullName>
    </recommendedName>
</protein>
<feature type="transmembrane region" description="Helical" evidence="1">
    <location>
        <begin position="96"/>
        <end position="119"/>
    </location>
</feature>
<feature type="transmembrane region" description="Helical" evidence="1">
    <location>
        <begin position="57"/>
        <end position="84"/>
    </location>
</feature>
<feature type="transmembrane region" description="Helical" evidence="1">
    <location>
        <begin position="259"/>
        <end position="278"/>
    </location>
</feature>
<feature type="transmembrane region" description="Helical" evidence="1">
    <location>
        <begin position="155"/>
        <end position="175"/>
    </location>
</feature>
<feature type="transmembrane region" description="Helical" evidence="1">
    <location>
        <begin position="187"/>
        <end position="212"/>
    </location>
</feature>
<comment type="caution">
    <text evidence="2">The sequence shown here is derived from an EMBL/GenBank/DDBJ whole genome shotgun (WGS) entry which is preliminary data.</text>
</comment>
<sequence length="352" mass="38178">MDLYPPTMSMTWRLFSAQGVRAGPIRDAARGPEEAPPDARAAEESEQPRFLRGFHDILITIGVVVVLVGLWGIGGAIVVLPAIVILAEILVGRQRLALPAVSLTLALAHWVAQGMFGVFAVWRPAWQSDTYVLAYVCAFPAPLGLFYWRYRVPLSFALFLLSIAAVMVALVFVILEKAFGASFILETYPHVAATILLVAALAVFALAMRYDISDPHRLTLRSDIAFWLHLAAAPALLYAMLGFIVTFGQGGIWWGEGGLGQAVAVVFLVALFMTIGLVIDRRAFVTSGLLSLGAAIWTILQKSGASFDTYVFVVFAAVGLTVLVIGIFWQPLRRAAMSLLPEAVTARLHAVR</sequence>
<dbReference type="OMA" id="IAFWLHL"/>
<gene>
    <name evidence="2" type="ORF">GHJ91_01945</name>
</gene>
<evidence type="ECO:0008006" key="3">
    <source>
        <dbReference type="Google" id="ProtNLM"/>
    </source>
</evidence>
<dbReference type="AlphaFoldDB" id="A0A6G1WEA6"/>
<keyword evidence="1" id="KW-0472">Membrane</keyword>
<name>A0A6G1WEA6_9HYPH</name>
<evidence type="ECO:0000313" key="2">
    <source>
        <dbReference type="EMBL" id="MQW67975.1"/>
    </source>
</evidence>
<keyword evidence="1" id="KW-1133">Transmembrane helix</keyword>
<accession>A0A6G1WEA6</accession>
<feature type="transmembrane region" description="Helical" evidence="1">
    <location>
        <begin position="131"/>
        <end position="148"/>
    </location>
</feature>
<proteinExistence type="predicted"/>
<organism evidence="2">
    <name type="scientific">Sinorhizobium medicae</name>
    <dbReference type="NCBI Taxonomy" id="110321"/>
    <lineage>
        <taxon>Bacteria</taxon>
        <taxon>Pseudomonadati</taxon>
        <taxon>Pseudomonadota</taxon>
        <taxon>Alphaproteobacteria</taxon>
        <taxon>Hyphomicrobiales</taxon>
        <taxon>Rhizobiaceae</taxon>
        <taxon>Sinorhizobium/Ensifer group</taxon>
        <taxon>Sinorhizobium</taxon>
    </lineage>
</organism>
<reference evidence="2" key="1">
    <citation type="journal article" date="2013" name="Genome Biol.">
        <title>Comparative genomics of the core and accessory genomes of 48 Sinorhizobium strains comprising five genospecies.</title>
        <authorList>
            <person name="Sugawara M."/>
            <person name="Epstein B."/>
            <person name="Badgley B.D."/>
            <person name="Unno T."/>
            <person name="Xu L."/>
            <person name="Reese J."/>
            <person name="Gyaneshwar P."/>
            <person name="Denny R."/>
            <person name="Mudge J."/>
            <person name="Bharti A.K."/>
            <person name="Farmer A.D."/>
            <person name="May G.D."/>
            <person name="Woodward J.E."/>
            <person name="Medigue C."/>
            <person name="Vallenet D."/>
            <person name="Lajus A."/>
            <person name="Rouy Z."/>
            <person name="Martinez-Vaz B."/>
            <person name="Tiffin P."/>
            <person name="Young N.D."/>
            <person name="Sadowsky M.J."/>
        </authorList>
    </citation>
    <scope>NUCLEOTIDE SEQUENCE</scope>
    <source>
        <strain evidence="2">M1</strain>
    </source>
</reference>
<dbReference type="EMBL" id="WISB01000011">
    <property type="protein sequence ID" value="MQW67975.1"/>
    <property type="molecule type" value="Genomic_DNA"/>
</dbReference>
<feature type="transmembrane region" description="Helical" evidence="1">
    <location>
        <begin position="283"/>
        <end position="300"/>
    </location>
</feature>
<keyword evidence="1" id="KW-0812">Transmembrane</keyword>